<dbReference type="OrthoDB" id="10263185at2759"/>
<feature type="compositionally biased region" description="Polar residues" evidence="1">
    <location>
        <begin position="308"/>
        <end position="324"/>
    </location>
</feature>
<organism evidence="3 4">
    <name type="scientific">Neolecta irregularis (strain DAH-3)</name>
    <dbReference type="NCBI Taxonomy" id="1198029"/>
    <lineage>
        <taxon>Eukaryota</taxon>
        <taxon>Fungi</taxon>
        <taxon>Dikarya</taxon>
        <taxon>Ascomycota</taxon>
        <taxon>Taphrinomycotina</taxon>
        <taxon>Neolectales</taxon>
        <taxon>Neolectaceae</taxon>
        <taxon>Neolecta</taxon>
    </lineage>
</organism>
<name>A0A1U7LLR1_NEOID</name>
<feature type="region of interest" description="Disordered" evidence="1">
    <location>
        <begin position="308"/>
        <end position="331"/>
    </location>
</feature>
<protein>
    <submittedName>
        <fullName evidence="3">Uncharacterized protein</fullName>
    </submittedName>
</protein>
<comment type="caution">
    <text evidence="3">The sequence shown here is derived from an EMBL/GenBank/DDBJ whole genome shotgun (WGS) entry which is preliminary data.</text>
</comment>
<evidence type="ECO:0000313" key="3">
    <source>
        <dbReference type="EMBL" id="OLL23451.1"/>
    </source>
</evidence>
<keyword evidence="2" id="KW-0732">Signal</keyword>
<feature type="region of interest" description="Disordered" evidence="1">
    <location>
        <begin position="23"/>
        <end position="79"/>
    </location>
</feature>
<evidence type="ECO:0000256" key="1">
    <source>
        <dbReference type="SAM" id="MobiDB-lite"/>
    </source>
</evidence>
<feature type="chain" id="PRO_5012707874" evidence="2">
    <location>
        <begin position="21"/>
        <end position="359"/>
    </location>
</feature>
<dbReference type="PROSITE" id="PS51257">
    <property type="entry name" value="PROKAR_LIPOPROTEIN"/>
    <property type="match status" value="1"/>
</dbReference>
<evidence type="ECO:0000313" key="4">
    <source>
        <dbReference type="Proteomes" id="UP000186594"/>
    </source>
</evidence>
<accession>A0A1U7LLR1</accession>
<dbReference type="EMBL" id="LXFE01001575">
    <property type="protein sequence ID" value="OLL23451.1"/>
    <property type="molecule type" value="Genomic_DNA"/>
</dbReference>
<keyword evidence="4" id="KW-1185">Reference proteome</keyword>
<gene>
    <name evidence="3" type="ORF">NEOLI_001961</name>
</gene>
<feature type="region of interest" description="Disordered" evidence="1">
    <location>
        <begin position="111"/>
        <end position="162"/>
    </location>
</feature>
<dbReference type="AlphaFoldDB" id="A0A1U7LLR1"/>
<sequence length="359" mass="39813">MARGCSLILALLLLAACVDSSPVRAKRPREDSAASGDSGDSGDWDTDSFEAFLASFGLPDADPFDPPGADPGRSPSPQLFLRPVVLDSQDLLPFAQYTRDQPDVIPAYKHPRSAASVEPQHGSQSYRVSHPPAEPGSYRVNHPPLYQPPPKKPTHPVDRSSLLEPRPKVTYTTKQGFGFDHPNSTPVYHSQQRFPIKMIHSPQHTRASAKILSGRYSPPSKFMKPSPPTASYPTFSQGKWTDFSTACDLAATHRENLTKILSMSPNDPNLKNFCLKVDLALLKDDPWVKSLVRSTTPNYDLAKKIINQSRGPEMNGSNRPNVSKAQMDLKEKQQAQMGFSHYQLIPFVNNLNDRERSDD</sequence>
<reference evidence="3 4" key="1">
    <citation type="submission" date="2016-04" db="EMBL/GenBank/DDBJ databases">
        <title>Evolutionary innovation and constraint leading to complex multicellularity in the Ascomycota.</title>
        <authorList>
            <person name="Cisse O."/>
            <person name="Nguyen A."/>
            <person name="Hewitt D.A."/>
            <person name="Jedd G."/>
            <person name="Stajich J.E."/>
        </authorList>
    </citation>
    <scope>NUCLEOTIDE SEQUENCE [LARGE SCALE GENOMIC DNA]</scope>
    <source>
        <strain evidence="3 4">DAH-3</strain>
    </source>
</reference>
<dbReference type="Proteomes" id="UP000186594">
    <property type="component" value="Unassembled WGS sequence"/>
</dbReference>
<feature type="signal peptide" evidence="2">
    <location>
        <begin position="1"/>
        <end position="20"/>
    </location>
</feature>
<proteinExistence type="predicted"/>
<evidence type="ECO:0000256" key="2">
    <source>
        <dbReference type="SAM" id="SignalP"/>
    </source>
</evidence>